<name>A0A6N2RRP3_9ACTO</name>
<feature type="transmembrane region" description="Helical" evidence="7">
    <location>
        <begin position="403"/>
        <end position="422"/>
    </location>
</feature>
<evidence type="ECO:0000256" key="7">
    <source>
        <dbReference type="SAM" id="Phobius"/>
    </source>
</evidence>
<dbReference type="Gene3D" id="1.20.1720.10">
    <property type="entry name" value="Multidrug resistance protein D"/>
    <property type="match status" value="1"/>
</dbReference>
<feature type="transmembrane region" description="Helical" evidence="7">
    <location>
        <begin position="136"/>
        <end position="158"/>
    </location>
</feature>
<feature type="transmembrane region" description="Helical" evidence="7">
    <location>
        <begin position="81"/>
        <end position="101"/>
    </location>
</feature>
<dbReference type="SUPFAM" id="SSF103473">
    <property type="entry name" value="MFS general substrate transporter"/>
    <property type="match status" value="1"/>
</dbReference>
<evidence type="ECO:0000256" key="4">
    <source>
        <dbReference type="ARBA" id="ARBA00022692"/>
    </source>
</evidence>
<dbReference type="InterPro" id="IPR020846">
    <property type="entry name" value="MFS_dom"/>
</dbReference>
<feature type="transmembrane region" description="Helical" evidence="7">
    <location>
        <begin position="49"/>
        <end position="69"/>
    </location>
</feature>
<feature type="transmembrane region" description="Helical" evidence="7">
    <location>
        <begin position="452"/>
        <end position="475"/>
    </location>
</feature>
<comment type="subcellular location">
    <subcellularLocation>
        <location evidence="1">Cell membrane</location>
        <topology evidence="1">Multi-pass membrane protein</topology>
    </subcellularLocation>
</comment>
<evidence type="ECO:0000256" key="5">
    <source>
        <dbReference type="ARBA" id="ARBA00022989"/>
    </source>
</evidence>
<dbReference type="GO" id="GO:0022857">
    <property type="term" value="F:transmembrane transporter activity"/>
    <property type="evidence" value="ECO:0007669"/>
    <property type="project" value="InterPro"/>
</dbReference>
<dbReference type="PANTHER" id="PTHR42718:SF47">
    <property type="entry name" value="METHYL VIOLOGEN RESISTANCE PROTEIN SMVA"/>
    <property type="match status" value="1"/>
</dbReference>
<feature type="transmembrane region" description="Helical" evidence="7">
    <location>
        <begin position="229"/>
        <end position="245"/>
    </location>
</feature>
<evidence type="ECO:0000313" key="9">
    <source>
        <dbReference type="EMBL" id="VYS82210.1"/>
    </source>
</evidence>
<keyword evidence="5 7" id="KW-1133">Transmembrane helix</keyword>
<gene>
    <name evidence="9" type="primary">qacA</name>
    <name evidence="9" type="ORF">AOLFYP35_00438</name>
</gene>
<feature type="transmembrane region" description="Helical" evidence="7">
    <location>
        <begin position="164"/>
        <end position="186"/>
    </location>
</feature>
<keyword evidence="3" id="KW-1003">Cell membrane</keyword>
<sequence length="487" mass="51592">MRSESTRTRWAFLLVISLGLFIVAADNSILYVALPTLRSELHTTHQQGLWIINAYPLVLAGLLLGTGTLGDKIGHRRMFEVGLVIFGLASTAAAFAPNVAILIAARGFLGAGAAVLMPSTLALIRQTFLEPRERNTAIGIWGSVATVGSAVGPLLGGFLLTHTWWGAVFLINIPIVIIALVSTYLLAPDNYPNPKRSWDFMSSLYAMITMVGLVLTIENLAHTPIDTTLVATGIVLFIIGMLLFIHRQRYLDVPLLTLDVFRSRLFTAGFLGAFLGMFVVSGMEILTTQRFQLSAGFTPLQAGLVTGVVAVAAFPGAILGGRYVDRLGFRTVISGGYVIASIAGIIAIIAIKENLFLIFMIALALLGTGTGLAMSVTSTAIIGSAPARRTGMASAIESVSYEFGTMLSVAVLGSLMSLFYTLNAAPEVAHSMDASAHDSVLAPMAASAIDTAYTWTLSIAIAVALSAAIATAVLLKDNPKETKYAHE</sequence>
<organism evidence="9">
    <name type="scientific">Schaalia odontolytica</name>
    <dbReference type="NCBI Taxonomy" id="1660"/>
    <lineage>
        <taxon>Bacteria</taxon>
        <taxon>Bacillati</taxon>
        <taxon>Actinomycetota</taxon>
        <taxon>Actinomycetes</taxon>
        <taxon>Actinomycetales</taxon>
        <taxon>Actinomycetaceae</taxon>
        <taxon>Schaalia</taxon>
    </lineage>
</organism>
<evidence type="ECO:0000256" key="2">
    <source>
        <dbReference type="ARBA" id="ARBA00022448"/>
    </source>
</evidence>
<keyword evidence="4 7" id="KW-0812">Transmembrane</keyword>
<protein>
    <submittedName>
        <fullName evidence="9">Antiseptic resistance protein</fullName>
    </submittedName>
</protein>
<dbReference type="PANTHER" id="PTHR42718">
    <property type="entry name" value="MAJOR FACILITATOR SUPERFAMILY MULTIDRUG TRANSPORTER MFSC"/>
    <property type="match status" value="1"/>
</dbReference>
<dbReference type="CDD" id="cd17321">
    <property type="entry name" value="MFS_MMR_MDR_like"/>
    <property type="match status" value="1"/>
</dbReference>
<evidence type="ECO:0000256" key="3">
    <source>
        <dbReference type="ARBA" id="ARBA00022475"/>
    </source>
</evidence>
<dbReference type="Pfam" id="PF07690">
    <property type="entry name" value="MFS_1"/>
    <property type="match status" value="1"/>
</dbReference>
<evidence type="ECO:0000259" key="8">
    <source>
        <dbReference type="PROSITE" id="PS50850"/>
    </source>
</evidence>
<feature type="transmembrane region" description="Helical" evidence="7">
    <location>
        <begin position="198"/>
        <end position="217"/>
    </location>
</feature>
<keyword evidence="6 7" id="KW-0472">Membrane</keyword>
<keyword evidence="2" id="KW-0813">Transport</keyword>
<reference evidence="9" key="1">
    <citation type="submission" date="2019-11" db="EMBL/GenBank/DDBJ databases">
        <authorList>
            <person name="Feng L."/>
        </authorList>
    </citation>
    <scope>NUCLEOTIDE SEQUENCE</scope>
    <source>
        <strain evidence="9">AodontolyticusLFYP35</strain>
    </source>
</reference>
<dbReference type="GO" id="GO:0005886">
    <property type="term" value="C:plasma membrane"/>
    <property type="evidence" value="ECO:0007669"/>
    <property type="project" value="UniProtKB-SubCell"/>
</dbReference>
<feature type="transmembrane region" description="Helical" evidence="7">
    <location>
        <begin position="265"/>
        <end position="286"/>
    </location>
</feature>
<accession>A0A6N2RRP3</accession>
<dbReference type="Gene3D" id="1.20.1250.20">
    <property type="entry name" value="MFS general substrate transporter like domains"/>
    <property type="match status" value="1"/>
</dbReference>
<feature type="transmembrane region" description="Helical" evidence="7">
    <location>
        <begin position="298"/>
        <end position="319"/>
    </location>
</feature>
<dbReference type="EMBL" id="CACRSM010000002">
    <property type="protein sequence ID" value="VYS82210.1"/>
    <property type="molecule type" value="Genomic_DNA"/>
</dbReference>
<feature type="domain" description="Major facilitator superfamily (MFS) profile" evidence="8">
    <location>
        <begin position="12"/>
        <end position="479"/>
    </location>
</feature>
<feature type="transmembrane region" description="Helical" evidence="7">
    <location>
        <begin position="357"/>
        <end position="382"/>
    </location>
</feature>
<proteinExistence type="predicted"/>
<feature type="transmembrane region" description="Helical" evidence="7">
    <location>
        <begin position="331"/>
        <end position="351"/>
    </location>
</feature>
<evidence type="ECO:0000256" key="1">
    <source>
        <dbReference type="ARBA" id="ARBA00004651"/>
    </source>
</evidence>
<dbReference type="InterPro" id="IPR011701">
    <property type="entry name" value="MFS"/>
</dbReference>
<evidence type="ECO:0000256" key="6">
    <source>
        <dbReference type="ARBA" id="ARBA00023136"/>
    </source>
</evidence>
<dbReference type="InterPro" id="IPR036259">
    <property type="entry name" value="MFS_trans_sf"/>
</dbReference>
<dbReference type="AlphaFoldDB" id="A0A6N2RRP3"/>
<dbReference type="PROSITE" id="PS50850">
    <property type="entry name" value="MFS"/>
    <property type="match status" value="1"/>
</dbReference>
<feature type="transmembrane region" description="Helical" evidence="7">
    <location>
        <begin position="107"/>
        <end position="124"/>
    </location>
</feature>